<dbReference type="GO" id="GO:0000417">
    <property type="term" value="C:HIR complex"/>
    <property type="evidence" value="ECO:0007669"/>
    <property type="project" value="TreeGrafter"/>
</dbReference>
<dbReference type="GO" id="GO:0006355">
    <property type="term" value="P:regulation of DNA-templated transcription"/>
    <property type="evidence" value="ECO:0007669"/>
    <property type="project" value="InterPro"/>
</dbReference>
<evidence type="ECO:0000256" key="2">
    <source>
        <dbReference type="ARBA" id="ARBA00004123"/>
    </source>
</evidence>
<dbReference type="GO" id="GO:0006338">
    <property type="term" value="P:chromatin remodeling"/>
    <property type="evidence" value="ECO:0007669"/>
    <property type="project" value="InterPro"/>
</dbReference>
<dbReference type="KEGG" id="cdu:CD36_52530"/>
<organism evidence="16 17">
    <name type="scientific">Candida dubliniensis (strain CD36 / ATCC MYA-646 / CBS 7987 / NCPF 3949 / NRRL Y-17841)</name>
    <name type="common">Yeast</name>
    <dbReference type="NCBI Taxonomy" id="573826"/>
    <lineage>
        <taxon>Eukaryota</taxon>
        <taxon>Fungi</taxon>
        <taxon>Dikarya</taxon>
        <taxon>Ascomycota</taxon>
        <taxon>Saccharomycotina</taxon>
        <taxon>Pichiomycetes</taxon>
        <taxon>Debaryomycetaceae</taxon>
        <taxon>Candida/Lodderomyces clade</taxon>
        <taxon>Candida</taxon>
    </lineage>
</organism>
<feature type="domain" description="Protein HIRA-like C-terminal" evidence="14">
    <location>
        <begin position="708"/>
        <end position="934"/>
    </location>
</feature>
<dbReference type="PROSITE" id="PS50082">
    <property type="entry name" value="WD_REPEATS_2"/>
    <property type="match status" value="1"/>
</dbReference>
<dbReference type="eggNOG" id="KOG0973">
    <property type="taxonomic scope" value="Eukaryota"/>
</dbReference>
<evidence type="ECO:0000256" key="8">
    <source>
        <dbReference type="ARBA" id="ARBA00023015"/>
    </source>
</evidence>
<keyword evidence="8 12" id="KW-0805">Transcription regulation</keyword>
<dbReference type="Pfam" id="PF00400">
    <property type="entry name" value="WD40"/>
    <property type="match status" value="2"/>
</dbReference>
<keyword evidence="9 12" id="KW-0804">Transcription</keyword>
<evidence type="ECO:0000256" key="5">
    <source>
        <dbReference type="ARBA" id="ARBA00022574"/>
    </source>
</evidence>
<dbReference type="Pfam" id="PF09453">
    <property type="entry name" value="HIRA_B"/>
    <property type="match status" value="1"/>
</dbReference>
<comment type="function">
    <text evidence="1 12">Required for replication-independent chromatin assembly and for the periodic repression of histone gene transcription during the cell cycle.</text>
</comment>
<reference evidence="16 17" key="1">
    <citation type="journal article" date="2009" name="Genome Res.">
        <title>Comparative genomics of the fungal pathogens Candida dubliniensis and Candida albicans.</title>
        <authorList>
            <person name="Jackson A.P."/>
            <person name="Gamble J.A."/>
            <person name="Yeomans T."/>
            <person name="Moran G.P."/>
            <person name="Saunders D."/>
            <person name="Harris D."/>
            <person name="Aslett M."/>
            <person name="Barrell J.F."/>
            <person name="Butler G."/>
            <person name="Citiulo F."/>
            <person name="Coleman D.C."/>
            <person name="de Groot P.W.J."/>
            <person name="Goodwin T.J."/>
            <person name="Quail M.A."/>
            <person name="McQuillan J."/>
            <person name="Munro C.A."/>
            <person name="Pain A."/>
            <person name="Poulter R.T."/>
            <person name="Rajandream M.A."/>
            <person name="Renauld H."/>
            <person name="Spiering M.J."/>
            <person name="Tivey A."/>
            <person name="Gow N.A.R."/>
            <person name="Barrell B."/>
            <person name="Sullivan D.J."/>
            <person name="Berriman M."/>
        </authorList>
    </citation>
    <scope>NUCLEOTIDE SEQUENCE [LARGE SCALE GENOMIC DNA]</scope>
    <source>
        <strain evidence="17">CD36 / ATCC MYA-646 / CBS 7987 / NCPF 3949 / NRRL Y-17841</strain>
    </source>
</reference>
<evidence type="ECO:0000256" key="7">
    <source>
        <dbReference type="ARBA" id="ARBA00022853"/>
    </source>
</evidence>
<gene>
    <name evidence="15" type="ordered locus">Cd36_52530</name>
    <name evidence="16" type="ORF">CD36_52530</name>
</gene>
<feature type="compositionally biased region" description="Polar residues" evidence="13">
    <location>
        <begin position="537"/>
        <end position="550"/>
    </location>
</feature>
<evidence type="ECO:0000256" key="10">
    <source>
        <dbReference type="ARBA" id="ARBA00023242"/>
    </source>
</evidence>
<proteinExistence type="inferred from homology"/>
<dbReference type="GeneID" id="8048433"/>
<dbReference type="AlphaFoldDB" id="B9WHJ4"/>
<feature type="compositionally biased region" description="Polar residues" evidence="13">
    <location>
        <begin position="502"/>
        <end position="527"/>
    </location>
</feature>
<dbReference type="InterPro" id="IPR015943">
    <property type="entry name" value="WD40/YVTN_repeat-like_dom_sf"/>
</dbReference>
<dbReference type="GO" id="GO:0006351">
    <property type="term" value="P:DNA-templated transcription"/>
    <property type="evidence" value="ECO:0007669"/>
    <property type="project" value="InterPro"/>
</dbReference>
<dbReference type="RefSeq" id="XP_002420557.1">
    <property type="nucleotide sequence ID" value="XM_002420512.1"/>
</dbReference>
<dbReference type="InterPro" id="IPR001680">
    <property type="entry name" value="WD40_rpt"/>
</dbReference>
<dbReference type="EMBL" id="FM992692">
    <property type="protein sequence ID" value="CAX41636.1"/>
    <property type="molecule type" value="Genomic_DNA"/>
</dbReference>
<dbReference type="InterPro" id="IPR011494">
    <property type="entry name" value="HIRA-like_C"/>
</dbReference>
<evidence type="ECO:0000259" key="14">
    <source>
        <dbReference type="Pfam" id="PF07569"/>
    </source>
</evidence>
<name>B9WHJ4_CANDC</name>
<accession>B9WHJ4</accession>
<dbReference type="InterPro" id="IPR019015">
    <property type="entry name" value="HIRA_B_motif"/>
</dbReference>
<dbReference type="Gene3D" id="2.130.10.10">
    <property type="entry name" value="YVTN repeat-like/Quinoprotein amine dehydrogenase"/>
    <property type="match status" value="2"/>
</dbReference>
<evidence type="ECO:0000256" key="11">
    <source>
        <dbReference type="PROSITE-ProRule" id="PRU00221"/>
    </source>
</evidence>
<feature type="region of interest" description="Disordered" evidence="13">
    <location>
        <begin position="411"/>
        <end position="550"/>
    </location>
</feature>
<evidence type="ECO:0000256" key="13">
    <source>
        <dbReference type="SAM" id="MobiDB-lite"/>
    </source>
</evidence>
<feature type="compositionally biased region" description="Low complexity" evidence="13">
    <location>
        <begin position="417"/>
        <end position="426"/>
    </location>
</feature>
<dbReference type="CGD" id="CAL0000166896">
    <property type="gene designation" value="Cd36_52530"/>
</dbReference>
<dbReference type="SUPFAM" id="SSF50978">
    <property type="entry name" value="WD40 repeat-like"/>
    <property type="match status" value="1"/>
</dbReference>
<feature type="repeat" description="WD" evidence="11">
    <location>
        <begin position="8"/>
        <end position="42"/>
    </location>
</feature>
<feature type="compositionally biased region" description="Acidic residues" evidence="13">
    <location>
        <begin position="466"/>
        <end position="478"/>
    </location>
</feature>
<dbReference type="GO" id="GO:0005634">
    <property type="term" value="C:nucleus"/>
    <property type="evidence" value="ECO:0007669"/>
    <property type="project" value="UniProtKB-SubCell"/>
</dbReference>
<feature type="compositionally biased region" description="Polar residues" evidence="13">
    <location>
        <begin position="436"/>
        <end position="448"/>
    </location>
</feature>
<dbReference type="GO" id="GO:0000785">
    <property type="term" value="C:chromatin"/>
    <property type="evidence" value="ECO:0007669"/>
    <property type="project" value="TreeGrafter"/>
</dbReference>
<dbReference type="SMART" id="SM00320">
    <property type="entry name" value="WD40"/>
    <property type="match status" value="6"/>
</dbReference>
<evidence type="ECO:0000256" key="6">
    <source>
        <dbReference type="ARBA" id="ARBA00022737"/>
    </source>
</evidence>
<dbReference type="PANTHER" id="PTHR13831:SF1">
    <property type="entry name" value="PROTEIN HIR2"/>
    <property type="match status" value="1"/>
</dbReference>
<evidence type="ECO:0000256" key="3">
    <source>
        <dbReference type="ARBA" id="ARBA00007306"/>
    </source>
</evidence>
<dbReference type="Proteomes" id="UP000002605">
    <property type="component" value="Chromosome 5"/>
</dbReference>
<keyword evidence="17" id="KW-1185">Reference proteome</keyword>
<dbReference type="PROSITE" id="PS50294">
    <property type="entry name" value="WD_REPEATS_REGION"/>
    <property type="match status" value="1"/>
</dbReference>
<protein>
    <recommendedName>
        <fullName evidence="12">Protein HIR</fullName>
    </recommendedName>
</protein>
<keyword evidence="6 12" id="KW-0677">Repeat</keyword>
<evidence type="ECO:0000256" key="1">
    <source>
        <dbReference type="ARBA" id="ARBA00002677"/>
    </source>
</evidence>
<comment type="subcellular location">
    <subcellularLocation>
        <location evidence="2 12">Nucleus</location>
    </subcellularLocation>
</comment>
<evidence type="ECO:0000256" key="9">
    <source>
        <dbReference type="ARBA" id="ARBA00023163"/>
    </source>
</evidence>
<dbReference type="InterPro" id="IPR036322">
    <property type="entry name" value="WD40_repeat_dom_sf"/>
</dbReference>
<dbReference type="Pfam" id="PF07569">
    <property type="entry name" value="Hira"/>
    <property type="match status" value="1"/>
</dbReference>
<comment type="similarity">
    <text evidence="3 12">Belongs to the WD repeat HIR1 family.</text>
</comment>
<dbReference type="HOGENOM" id="CLU_004372_3_0_1"/>
<evidence type="ECO:0000313" key="16">
    <source>
        <dbReference type="EMBL" id="CAX41636.1"/>
    </source>
</evidence>
<evidence type="ECO:0000313" key="17">
    <source>
        <dbReference type="Proteomes" id="UP000002605"/>
    </source>
</evidence>
<dbReference type="PROSITE" id="PS00678">
    <property type="entry name" value="WD_REPEATS_1"/>
    <property type="match status" value="1"/>
</dbReference>
<sequence length="991" mass="111812">MKFLKLPQSYHKGGIHSIDVNQDNTILVSGGVDKKIGVWDLKKLIELSKLVSVNNSPEVRLKLKSLEPKQNITCHESLVNVVRFFKGDNKRFVSSDVDGNVFFHVLHEQLETETKQLFPFKGSKTQVKTPVVDLSISADNRLVAWSTNDGKVYLYDVVKDTFQELTSICHEKPIIQRSIAFDPSNNYLITVGDDTQINVFQYSYEKDDNNTYKFRLIYKISKLFSQNPLNVRYKRISWSPDGNLVSIPTASKNQTMLISLISRSEKWTNIESLVGHDFACDVVKFNPKIFSSREHDTSKVHSVIASGGSDRTMAIWNTSKSTPITVLQDAVQGEILDITWTTDGTSLLFCTSQGKLCIGNFEPNELGYAFSQETMERFVQLQNNLVEPMNFRYPHEQTVGNRKQLPPIEFLNQKNAISTTSSSSITENDEKKSEENVSMSSQSKSTTAKGGVITPEVIAPPKLQSLDDDVDDNDEEDDGKGSMLDSVMNDRAEASPRKSNKQKNIASAVSEPTGQSLSFNKQKVTTKNGKRRIQPMLISSGNSASSVLPRSNSVVKPVANNIKSSMEFDKPSYSVSEEFYKQNKRPRTEDTTGGGINKKLKREMEPVKFIGSVILNPNTSFSKIRLATPKVRLFFQLKSKTDDGMFILDIKNGSGNESKPSRLTYLKKDKEIWCDFVPKYIQLATEGSNFWAVTTSDGTILTYSHVSGKRLLPSIVLGSPVSFLESYEKYMMAVTCIGELYVWDMEAKKNVLKCSISPLLELYNKEGLVKSDNITLCAVTSFGIPLITLSNGSGYLFNKDLGVWQTITESWWCFGSHYWDSTETSTTKQPQTMNMFNDEQSIIELLEHKTNEEILRKTRTGRGKYFNKISKNMLMKEGFESLENTISISHLENRILCCELLGENKDFHKFFTTYVQRICELGFKAKLFEVCDELLGPIDAPSNESDWDPKICGFDKRELLKEVITSCSQFRDAQRVLVHFGKKIGVVVDEL</sequence>
<dbReference type="InterPro" id="IPR019775">
    <property type="entry name" value="WD40_repeat_CS"/>
</dbReference>
<evidence type="ECO:0000313" key="15">
    <source>
        <dbReference type="CGD" id="CAL0000166896"/>
    </source>
</evidence>
<dbReference type="PANTHER" id="PTHR13831">
    <property type="entry name" value="MEMBER OF THE HIR1 FAMILY OF WD-REPEAT PROTEINS"/>
    <property type="match status" value="1"/>
</dbReference>
<keyword evidence="7 12" id="KW-0156">Chromatin regulator</keyword>
<evidence type="ECO:0000256" key="12">
    <source>
        <dbReference type="RuleBase" id="RU364014"/>
    </source>
</evidence>
<keyword evidence="4 12" id="KW-0678">Repressor</keyword>
<keyword evidence="10 12" id="KW-0539">Nucleus</keyword>
<dbReference type="InterPro" id="IPR031120">
    <property type="entry name" value="HIR1-like"/>
</dbReference>
<keyword evidence="5 11" id="KW-0853">WD repeat</keyword>
<evidence type="ECO:0000256" key="4">
    <source>
        <dbReference type="ARBA" id="ARBA00022491"/>
    </source>
</evidence>
<dbReference type="OrthoDB" id="1741719at2759"/>
<dbReference type="GO" id="GO:0031491">
    <property type="term" value="F:nucleosome binding"/>
    <property type="evidence" value="ECO:0007669"/>
    <property type="project" value="TreeGrafter"/>
</dbReference>